<accession>A0AAD2G4Z3</accession>
<comment type="caution">
    <text evidence="1">The sequence shown here is derived from an EMBL/GenBank/DDBJ whole genome shotgun (WGS) entry which is preliminary data.</text>
</comment>
<sequence>MDNIANCTEIDYDLNSDDMSVFSFVENVEEAGASGEDHDNVRFSGLRPCMETKTISVPFKVDDGFAAPVSDEEESLSDNSLFSDISFHPVADDKEGIPSMEALVAKLNRSMLRSARSRAMVSKTVFPDLRKRGTNRRVNTTPVDSPSSSIKTILHRGPRMICKTPSSSICIAQCDAMKIDGNSIGDFLRQTKRW</sequence>
<evidence type="ECO:0000313" key="1">
    <source>
        <dbReference type="EMBL" id="CAJ1963152.1"/>
    </source>
</evidence>
<keyword evidence="2" id="KW-1185">Reference proteome</keyword>
<evidence type="ECO:0000313" key="2">
    <source>
        <dbReference type="Proteomes" id="UP001295423"/>
    </source>
</evidence>
<proteinExistence type="predicted"/>
<reference evidence="1" key="1">
    <citation type="submission" date="2023-08" db="EMBL/GenBank/DDBJ databases">
        <authorList>
            <person name="Audoor S."/>
            <person name="Bilcke G."/>
        </authorList>
    </citation>
    <scope>NUCLEOTIDE SEQUENCE</scope>
</reference>
<protein>
    <submittedName>
        <fullName evidence="1">Uncharacterized protein</fullName>
    </submittedName>
</protein>
<dbReference type="Proteomes" id="UP001295423">
    <property type="component" value="Unassembled WGS sequence"/>
</dbReference>
<name>A0AAD2G4Z3_9STRA</name>
<dbReference type="EMBL" id="CAKOGP040002136">
    <property type="protein sequence ID" value="CAJ1963152.1"/>
    <property type="molecule type" value="Genomic_DNA"/>
</dbReference>
<gene>
    <name evidence="1" type="ORF">CYCCA115_LOCUS20027</name>
</gene>
<dbReference type="AlphaFoldDB" id="A0AAD2G4Z3"/>
<organism evidence="1 2">
    <name type="scientific">Cylindrotheca closterium</name>
    <dbReference type="NCBI Taxonomy" id="2856"/>
    <lineage>
        <taxon>Eukaryota</taxon>
        <taxon>Sar</taxon>
        <taxon>Stramenopiles</taxon>
        <taxon>Ochrophyta</taxon>
        <taxon>Bacillariophyta</taxon>
        <taxon>Bacillariophyceae</taxon>
        <taxon>Bacillariophycidae</taxon>
        <taxon>Bacillariales</taxon>
        <taxon>Bacillariaceae</taxon>
        <taxon>Cylindrotheca</taxon>
    </lineage>
</organism>